<reference evidence="2" key="1">
    <citation type="submission" date="2011-06" db="EMBL/GenBank/DDBJ databases">
        <title>Complete genome sequence of Paenibacillus mucilaginosus KNP414.</title>
        <authorList>
            <person name="Wang J."/>
            <person name="Hu S."/>
            <person name="Hu X."/>
            <person name="Zhang B."/>
            <person name="Dong D."/>
            <person name="Zhang S."/>
            <person name="Zhao K."/>
            <person name="Wu D."/>
        </authorList>
    </citation>
    <scope>NUCLEOTIDE SEQUENCE [LARGE SCALE GENOMIC DNA]</scope>
    <source>
        <strain evidence="2">KNP414</strain>
    </source>
</reference>
<organism evidence="1 2">
    <name type="scientific">Paenibacillus mucilaginosus (strain KNP414)</name>
    <dbReference type="NCBI Taxonomy" id="1036673"/>
    <lineage>
        <taxon>Bacteria</taxon>
        <taxon>Bacillati</taxon>
        <taxon>Bacillota</taxon>
        <taxon>Bacilli</taxon>
        <taxon>Bacillales</taxon>
        <taxon>Paenibacillaceae</taxon>
        <taxon>Paenibacillus</taxon>
    </lineage>
</organism>
<dbReference type="HOGENOM" id="CLU_3155698_0_0_9"/>
<sequence>MTPFLIYISLDNPRSVVMAGSFFMYTKRPAHSGRAFFRPKPKGLKGMI</sequence>
<dbReference type="KEGG" id="pms:KNP414_01510"/>
<evidence type="ECO:0000313" key="1">
    <source>
        <dbReference type="EMBL" id="AEI40074.1"/>
    </source>
</evidence>
<dbReference type="Proteomes" id="UP000006620">
    <property type="component" value="Chromosome"/>
</dbReference>
<dbReference type="AlphaFoldDB" id="F8FMJ1"/>
<evidence type="ECO:0000313" key="2">
    <source>
        <dbReference type="Proteomes" id="UP000006620"/>
    </source>
</evidence>
<dbReference type="EMBL" id="CP002869">
    <property type="protein sequence ID" value="AEI40074.1"/>
    <property type="molecule type" value="Genomic_DNA"/>
</dbReference>
<protein>
    <submittedName>
        <fullName evidence="1">Uncharacterized protein</fullName>
    </submittedName>
</protein>
<accession>F8FMJ1</accession>
<proteinExistence type="predicted"/>
<reference evidence="1 2" key="2">
    <citation type="journal article" date="2013" name="Genome Announc.">
        <title>Genome Sequence of Growth-Improving Paenibacillus mucilaginosus Strain KNP414.</title>
        <authorList>
            <person name="Lu J.J."/>
            <person name="Wang J.F."/>
            <person name="Hu X.F."/>
        </authorList>
    </citation>
    <scope>NUCLEOTIDE SEQUENCE [LARGE SCALE GENOMIC DNA]</scope>
    <source>
        <strain evidence="1 2">KNP414</strain>
    </source>
</reference>
<gene>
    <name evidence="1" type="ordered locus">KNP414_01510</name>
</gene>
<name>F8FMJ1_PAEMK</name>